<feature type="compositionally biased region" description="Pro residues" evidence="1">
    <location>
        <begin position="307"/>
        <end position="319"/>
    </location>
</feature>
<keyword evidence="4" id="KW-0670">Pyruvate</keyword>
<protein>
    <submittedName>
        <fullName evidence="4">Pyruvate formate lyase-activating protein</fullName>
    </submittedName>
</protein>
<feature type="compositionally biased region" description="Polar residues" evidence="1">
    <location>
        <begin position="254"/>
        <end position="266"/>
    </location>
</feature>
<accession>A0A949WED4</accession>
<comment type="caution">
    <text evidence="4">The sequence shown here is derived from an EMBL/GenBank/DDBJ whole genome shotgun (WGS) entry which is preliminary data.</text>
</comment>
<feature type="compositionally biased region" description="Basic and acidic residues" evidence="1">
    <location>
        <begin position="267"/>
        <end position="299"/>
    </location>
</feature>
<keyword evidence="6" id="KW-1185">Reference proteome</keyword>
<evidence type="ECO:0000313" key="3">
    <source>
        <dbReference type="EMBL" id="MBV6530744.1"/>
    </source>
</evidence>
<gene>
    <name evidence="3" type="ORF">HT657_01065</name>
    <name evidence="4" type="ORF">HT672_00665</name>
</gene>
<dbReference type="GeneID" id="65549728"/>
<reference evidence="4 6" key="1">
    <citation type="journal article" date="2021" name="Mol. Ecol.">
        <title>Polar bear-adapted Ursidibacter maritimus are remarkably conserved after generations in captivity.</title>
        <authorList>
            <person name="Espinosa-Gongora C."/>
            <person name="Hansen M.J."/>
            <person name="Bertelsen M.F."/>
            <person name="Bojesen A.M."/>
        </authorList>
    </citation>
    <scope>NUCLEOTIDE SEQUENCE</scope>
    <source>
        <strain evidence="4">Pb43105x</strain>
        <strain evidence="3 6">Pb43106</strain>
    </source>
</reference>
<organism evidence="4 5">
    <name type="scientific">Ursidibacter maritimus</name>
    <dbReference type="NCBI Taxonomy" id="1331689"/>
    <lineage>
        <taxon>Bacteria</taxon>
        <taxon>Pseudomonadati</taxon>
        <taxon>Pseudomonadota</taxon>
        <taxon>Gammaproteobacteria</taxon>
        <taxon>Pasteurellales</taxon>
        <taxon>Pasteurellaceae</taxon>
        <taxon>Ursidibacter</taxon>
    </lineage>
</organism>
<sequence length="319" mass="35697">MRSIKFFVSFCVLLSATASAQWIKIKDADYVWGPFKIYNISLFSETGKYELDTRPVMLSLKYQKPVDGRDFAISLARSWSNLGITLPNQDDVVDRLRKILPDIKVGDTLSYVALENKGYFVLNDTVIAEEFNQDFNNAVVAVWLDPRVEIGRKLLSQNIKQDGNTNDVINPVSPIPEALLEQEQKSQHATVETSDVSEVIKGNVIDKTQPSGNPVENTVTTPQKVSEQKVTSEQKQVDAEVTAVETKTEETVVQSKTDQEQTTTETSKVEQPSKVETKLEQNKPVPEKKPEPESQKKDDDEIQISPPVDPVLIPKPPLS</sequence>
<dbReference type="EMBL" id="JABUMC010000001">
    <property type="protein sequence ID" value="MBV6545820.1"/>
    <property type="molecule type" value="Genomic_DNA"/>
</dbReference>
<keyword evidence="4" id="KW-0456">Lyase</keyword>
<feature type="signal peptide" evidence="2">
    <location>
        <begin position="1"/>
        <end position="20"/>
    </location>
</feature>
<evidence type="ECO:0000313" key="5">
    <source>
        <dbReference type="Proteomes" id="UP000732858"/>
    </source>
</evidence>
<evidence type="ECO:0000313" key="6">
    <source>
        <dbReference type="Proteomes" id="UP001196379"/>
    </source>
</evidence>
<name>A0A949WED4_9PAST</name>
<evidence type="ECO:0000256" key="2">
    <source>
        <dbReference type="SAM" id="SignalP"/>
    </source>
</evidence>
<evidence type="ECO:0000256" key="1">
    <source>
        <dbReference type="SAM" id="MobiDB-lite"/>
    </source>
</evidence>
<feature type="chain" id="PRO_5037300216" evidence="2">
    <location>
        <begin position="21"/>
        <end position="319"/>
    </location>
</feature>
<feature type="compositionally biased region" description="Basic and acidic residues" evidence="1">
    <location>
        <begin position="226"/>
        <end position="238"/>
    </location>
</feature>
<dbReference type="EMBL" id="JABULY010000001">
    <property type="protein sequence ID" value="MBV6530744.1"/>
    <property type="molecule type" value="Genomic_DNA"/>
</dbReference>
<dbReference type="GO" id="GO:0016829">
    <property type="term" value="F:lyase activity"/>
    <property type="evidence" value="ECO:0007669"/>
    <property type="project" value="UniProtKB-KW"/>
</dbReference>
<dbReference type="RefSeq" id="WP_198303084.1">
    <property type="nucleotide sequence ID" value="NZ_JABULY010000001.1"/>
</dbReference>
<feature type="region of interest" description="Disordered" evidence="1">
    <location>
        <begin position="203"/>
        <end position="319"/>
    </location>
</feature>
<dbReference type="Proteomes" id="UP000732858">
    <property type="component" value="Unassembled WGS sequence"/>
</dbReference>
<feature type="compositionally biased region" description="Polar residues" evidence="1">
    <location>
        <begin position="206"/>
        <end position="225"/>
    </location>
</feature>
<evidence type="ECO:0000313" key="4">
    <source>
        <dbReference type="EMBL" id="MBV6545820.1"/>
    </source>
</evidence>
<dbReference type="AlphaFoldDB" id="A0A949WED4"/>
<keyword evidence="2" id="KW-0732">Signal</keyword>
<proteinExistence type="predicted"/>
<dbReference type="Proteomes" id="UP001196379">
    <property type="component" value="Unassembled WGS sequence"/>
</dbReference>